<protein>
    <recommendedName>
        <fullName evidence="4">Flagellar hook-associated protein 1</fullName>
    </recommendedName>
</protein>
<feature type="domain" description="Flagellar hook-associated protein FlgK helical" evidence="8">
    <location>
        <begin position="101"/>
        <end position="312"/>
    </location>
</feature>
<accession>A0A085TWV0</accession>
<name>A0A085TWV0_9RHOB</name>
<dbReference type="GO" id="GO:0005198">
    <property type="term" value="F:structural molecule activity"/>
    <property type="evidence" value="ECO:0007669"/>
    <property type="project" value="InterPro"/>
</dbReference>
<dbReference type="SUPFAM" id="SSF64518">
    <property type="entry name" value="Phase 1 flagellin"/>
    <property type="match status" value="1"/>
</dbReference>
<keyword evidence="9" id="KW-0966">Cell projection</keyword>
<dbReference type="Pfam" id="PF22638">
    <property type="entry name" value="FlgK_D1"/>
    <property type="match status" value="1"/>
</dbReference>
<dbReference type="STRING" id="1317124.DW2_09486"/>
<dbReference type="OrthoDB" id="7181295at2"/>
<evidence type="ECO:0000313" key="10">
    <source>
        <dbReference type="Proteomes" id="UP000028607"/>
    </source>
</evidence>
<dbReference type="RefSeq" id="WP_038145747.1">
    <property type="nucleotide sequence ID" value="NZ_AQRC01000006.1"/>
</dbReference>
<dbReference type="GO" id="GO:0009424">
    <property type="term" value="C:bacterial-type flagellum hook"/>
    <property type="evidence" value="ECO:0007669"/>
    <property type="project" value="InterPro"/>
</dbReference>
<dbReference type="InterPro" id="IPR002371">
    <property type="entry name" value="FlgK"/>
</dbReference>
<reference evidence="9 10" key="2">
    <citation type="journal article" date="2015" name="Antonie Van Leeuwenhoek">
        <title>Thioclava indica sp. nov., isolated from surface seawater of the Indian Ocean.</title>
        <authorList>
            <person name="Liu Y."/>
            <person name="Lai Q."/>
            <person name="Du J."/>
            <person name="Xu H."/>
            <person name="Jiang L."/>
            <person name="Shao Z."/>
        </authorList>
    </citation>
    <scope>NUCLEOTIDE SEQUENCE [LARGE SCALE GENOMIC DNA]</scope>
    <source>
        <strain evidence="9 10">13D2W-2</strain>
    </source>
</reference>
<evidence type="ECO:0000256" key="4">
    <source>
        <dbReference type="ARBA" id="ARBA00016244"/>
    </source>
</evidence>
<dbReference type="GO" id="GO:0005576">
    <property type="term" value="C:extracellular region"/>
    <property type="evidence" value="ECO:0007669"/>
    <property type="project" value="UniProtKB-SubCell"/>
</dbReference>
<comment type="similarity">
    <text evidence="3">Belongs to the flagella basal body rod proteins family.</text>
</comment>
<keyword evidence="10" id="KW-1185">Reference proteome</keyword>
<keyword evidence="9" id="KW-0282">Flagellum</keyword>
<comment type="subcellular location">
    <subcellularLocation>
        <location evidence="1">Bacterial flagellum</location>
    </subcellularLocation>
    <subcellularLocation>
        <location evidence="2">Secreted</location>
    </subcellularLocation>
</comment>
<dbReference type="Pfam" id="PF06429">
    <property type="entry name" value="Flg_bbr_C"/>
    <property type="match status" value="1"/>
</dbReference>
<dbReference type="InterPro" id="IPR053927">
    <property type="entry name" value="FlgK_helical"/>
</dbReference>
<evidence type="ECO:0000256" key="5">
    <source>
        <dbReference type="ARBA" id="ARBA00022525"/>
    </source>
</evidence>
<dbReference type="NCBIfam" id="TIGR02492">
    <property type="entry name" value="flgK_ends"/>
    <property type="match status" value="1"/>
</dbReference>
<comment type="caution">
    <text evidence="9">The sequence shown here is derived from an EMBL/GenBank/DDBJ whole genome shotgun (WGS) entry which is preliminary data.</text>
</comment>
<dbReference type="PANTHER" id="PTHR30033:SF1">
    <property type="entry name" value="FLAGELLAR HOOK-ASSOCIATED PROTEIN 1"/>
    <property type="match status" value="1"/>
</dbReference>
<evidence type="ECO:0000313" key="9">
    <source>
        <dbReference type="EMBL" id="KFE35197.1"/>
    </source>
</evidence>
<dbReference type="EMBL" id="AQRC01000006">
    <property type="protein sequence ID" value="KFE35197.1"/>
    <property type="molecule type" value="Genomic_DNA"/>
</dbReference>
<keyword evidence="6" id="KW-0975">Bacterial flagellum</keyword>
<gene>
    <name evidence="9" type="primary">flgK</name>
    <name evidence="9" type="ORF">DW2_09486</name>
</gene>
<evidence type="ECO:0000256" key="6">
    <source>
        <dbReference type="ARBA" id="ARBA00023143"/>
    </source>
</evidence>
<keyword evidence="9" id="KW-0969">Cilium</keyword>
<sequence>MSISQTLSNAVSGLTAASRMAEAVASNTANVMTEGYARREVRLGAQMLGRQGAGVAVLSVDRIVNESLRSDLRLADAEMQNASLRQGFHADLESRIGDPEDPASLSQKLATFESRLIEATSRPESDARLAAVLDAATSISDHLNRLTDHVQDSRALADRRIAQEVGHLNESLVRIDDLNAKIVAERASGHDANALLDQRQALVDDISRIVPVRQVARENGRIALFTSGGAILLEGSPAKIGFEPVGVITADMTQASGALSGLTLNDMPVSSADDRTLGGGSLGALFAIRDELAPQAQSRIDGYARNLIERFSDPATDPSLLPGAPGLFTDSGNPVDPADEIGLGGRIEVTALADPERGGALWRLRDGLGAALPGAPGNSEQLSRLADAFAREVTPSSGGFGPRARSSAGLAADLLSASASARLSADARESFTATRHGALKEMALADGVDTDRELQKLLQIEEAYAANARVIQTVDTLIKQLLEL</sequence>
<dbReference type="Proteomes" id="UP000028607">
    <property type="component" value="Unassembled WGS sequence"/>
</dbReference>
<keyword evidence="5" id="KW-0964">Secreted</keyword>
<proteinExistence type="inferred from homology"/>
<evidence type="ECO:0000256" key="2">
    <source>
        <dbReference type="ARBA" id="ARBA00004613"/>
    </source>
</evidence>
<reference evidence="10" key="1">
    <citation type="submission" date="2013-04" db="EMBL/GenBank/DDBJ databases">
        <title>Thioclava sp. 13D2W-2 Genome Sequencing.</title>
        <authorList>
            <person name="Lai Q."/>
            <person name="Li G."/>
            <person name="Shao Z."/>
        </authorList>
    </citation>
    <scope>NUCLEOTIDE SEQUENCE [LARGE SCALE GENOMIC DNA]</scope>
    <source>
        <strain evidence="10">13D2W-2</strain>
    </source>
</reference>
<evidence type="ECO:0000256" key="3">
    <source>
        <dbReference type="ARBA" id="ARBA00009677"/>
    </source>
</evidence>
<dbReference type="InterPro" id="IPR010930">
    <property type="entry name" value="Flg_bb/hook_C_dom"/>
</dbReference>
<evidence type="ECO:0000259" key="8">
    <source>
        <dbReference type="Pfam" id="PF22638"/>
    </source>
</evidence>
<dbReference type="PANTHER" id="PTHR30033">
    <property type="entry name" value="FLAGELLAR HOOK-ASSOCIATED PROTEIN 1"/>
    <property type="match status" value="1"/>
</dbReference>
<dbReference type="eggNOG" id="COG1256">
    <property type="taxonomic scope" value="Bacteria"/>
</dbReference>
<dbReference type="PATRIC" id="fig|1317124.6.peg.1925"/>
<evidence type="ECO:0000259" key="7">
    <source>
        <dbReference type="Pfam" id="PF06429"/>
    </source>
</evidence>
<evidence type="ECO:0000256" key="1">
    <source>
        <dbReference type="ARBA" id="ARBA00004365"/>
    </source>
</evidence>
<feature type="domain" description="Flagellar basal-body/hook protein C-terminal" evidence="7">
    <location>
        <begin position="447"/>
        <end position="484"/>
    </location>
</feature>
<dbReference type="GO" id="GO:0044780">
    <property type="term" value="P:bacterial-type flagellum assembly"/>
    <property type="evidence" value="ECO:0007669"/>
    <property type="project" value="InterPro"/>
</dbReference>
<dbReference type="AlphaFoldDB" id="A0A085TWV0"/>
<organism evidence="9 10">
    <name type="scientific">Thioclava atlantica</name>
    <dbReference type="NCBI Taxonomy" id="1317124"/>
    <lineage>
        <taxon>Bacteria</taxon>
        <taxon>Pseudomonadati</taxon>
        <taxon>Pseudomonadota</taxon>
        <taxon>Alphaproteobacteria</taxon>
        <taxon>Rhodobacterales</taxon>
        <taxon>Paracoccaceae</taxon>
        <taxon>Thioclava</taxon>
    </lineage>
</organism>